<evidence type="ECO:0000256" key="4">
    <source>
        <dbReference type="ARBA" id="ARBA00022679"/>
    </source>
</evidence>
<feature type="transmembrane region" description="Helical" evidence="9">
    <location>
        <begin position="12"/>
        <end position="31"/>
    </location>
</feature>
<keyword evidence="6 12" id="KW-0418">Kinase</keyword>
<keyword evidence="8" id="KW-0902">Two-component regulatory system</keyword>
<name>A0ABN2S0H6_9PSEU</name>
<evidence type="ECO:0000313" key="13">
    <source>
        <dbReference type="Proteomes" id="UP001501116"/>
    </source>
</evidence>
<keyword evidence="13" id="KW-1185">Reference proteome</keyword>
<evidence type="ECO:0000256" key="9">
    <source>
        <dbReference type="SAM" id="Phobius"/>
    </source>
</evidence>
<dbReference type="EC" id="2.7.13.3" evidence="2"/>
<dbReference type="Pfam" id="PF07730">
    <property type="entry name" value="HisKA_3"/>
    <property type="match status" value="1"/>
</dbReference>
<dbReference type="Gene3D" id="1.20.5.1930">
    <property type="match status" value="1"/>
</dbReference>
<dbReference type="CDD" id="cd16917">
    <property type="entry name" value="HATPase_UhpB-NarQ-NarX-like"/>
    <property type="match status" value="1"/>
</dbReference>
<dbReference type="InterPro" id="IPR003594">
    <property type="entry name" value="HATPase_dom"/>
</dbReference>
<feature type="domain" description="Histidine kinase/HSP90-like ATPase" evidence="10">
    <location>
        <begin position="288"/>
        <end position="371"/>
    </location>
</feature>
<keyword evidence="9" id="KW-1133">Transmembrane helix</keyword>
<evidence type="ECO:0000256" key="1">
    <source>
        <dbReference type="ARBA" id="ARBA00000085"/>
    </source>
</evidence>
<evidence type="ECO:0000256" key="6">
    <source>
        <dbReference type="ARBA" id="ARBA00022777"/>
    </source>
</evidence>
<keyword evidence="9" id="KW-0472">Membrane</keyword>
<keyword evidence="4" id="KW-0808">Transferase</keyword>
<keyword evidence="5" id="KW-0547">Nucleotide-binding</keyword>
<evidence type="ECO:0000256" key="3">
    <source>
        <dbReference type="ARBA" id="ARBA00022553"/>
    </source>
</evidence>
<dbReference type="InterPro" id="IPR050482">
    <property type="entry name" value="Sensor_HK_TwoCompSys"/>
</dbReference>
<evidence type="ECO:0000256" key="7">
    <source>
        <dbReference type="ARBA" id="ARBA00022840"/>
    </source>
</evidence>
<dbReference type="PANTHER" id="PTHR24421:SF10">
    <property type="entry name" value="NITRATE_NITRITE SENSOR PROTEIN NARQ"/>
    <property type="match status" value="1"/>
</dbReference>
<sequence>MAERKRLTDEPVLPLALAATFLVVTVVQYFSADLVVPWLAIALLVVASPLAVVSFFPWDGFPRWLRITLAAGYSMSTAVLLPIAQTTIAPGLAFVASMVAGKRLDRRTAITVAALGGVTAAIAVWIVGRLHPTPNTWSWWAALSVAAPAYAGISQRERAEALHNAKRAAAEAERAGRSEAREAALVERSRIAREIHDVLGHSLSGIAMQLDMADALQGKGRTGEANRAIRRARALAVDSITETRHAVHALREDTLPLEKTLELMAASESAAFEVTGEPGPVPTETAHAVIRAAQEALTNAAKYAPGSDRSITLGFTGGTVSLTVVNGSGGPPAGTGGGMGLVGMRERVALLGGSLRAGPAGDGWRVDVEVPR</sequence>
<evidence type="ECO:0000256" key="5">
    <source>
        <dbReference type="ARBA" id="ARBA00022741"/>
    </source>
</evidence>
<protein>
    <recommendedName>
        <fullName evidence="2">histidine kinase</fullName>
        <ecNumber evidence="2">2.7.13.3</ecNumber>
    </recommendedName>
</protein>
<dbReference type="Gene3D" id="3.30.565.10">
    <property type="entry name" value="Histidine kinase-like ATPase, C-terminal domain"/>
    <property type="match status" value="1"/>
</dbReference>
<evidence type="ECO:0000256" key="8">
    <source>
        <dbReference type="ARBA" id="ARBA00023012"/>
    </source>
</evidence>
<keyword evidence="9" id="KW-0812">Transmembrane</keyword>
<dbReference type="InterPro" id="IPR036890">
    <property type="entry name" value="HATPase_C_sf"/>
</dbReference>
<evidence type="ECO:0000259" key="11">
    <source>
        <dbReference type="Pfam" id="PF07730"/>
    </source>
</evidence>
<feature type="transmembrane region" description="Helical" evidence="9">
    <location>
        <begin position="38"/>
        <end position="58"/>
    </location>
</feature>
<dbReference type="Proteomes" id="UP001501116">
    <property type="component" value="Unassembled WGS sequence"/>
</dbReference>
<organism evidence="12 13">
    <name type="scientific">Amycolatopsis minnesotensis</name>
    <dbReference type="NCBI Taxonomy" id="337894"/>
    <lineage>
        <taxon>Bacteria</taxon>
        <taxon>Bacillati</taxon>
        <taxon>Actinomycetota</taxon>
        <taxon>Actinomycetes</taxon>
        <taxon>Pseudonocardiales</taxon>
        <taxon>Pseudonocardiaceae</taxon>
        <taxon>Amycolatopsis</taxon>
    </lineage>
</organism>
<evidence type="ECO:0000259" key="10">
    <source>
        <dbReference type="Pfam" id="PF02518"/>
    </source>
</evidence>
<keyword evidence="7" id="KW-0067">ATP-binding</keyword>
<comment type="catalytic activity">
    <reaction evidence="1">
        <text>ATP + protein L-histidine = ADP + protein N-phospho-L-histidine.</text>
        <dbReference type="EC" id="2.7.13.3"/>
    </reaction>
</comment>
<evidence type="ECO:0000256" key="2">
    <source>
        <dbReference type="ARBA" id="ARBA00012438"/>
    </source>
</evidence>
<feature type="transmembrane region" description="Helical" evidence="9">
    <location>
        <begin position="78"/>
        <end position="100"/>
    </location>
</feature>
<proteinExistence type="predicted"/>
<gene>
    <name evidence="12" type="ORF">GCM10009754_62660</name>
</gene>
<dbReference type="Pfam" id="PF02518">
    <property type="entry name" value="HATPase_c"/>
    <property type="match status" value="1"/>
</dbReference>
<reference evidence="12 13" key="1">
    <citation type="journal article" date="2019" name="Int. J. Syst. Evol. Microbiol.">
        <title>The Global Catalogue of Microorganisms (GCM) 10K type strain sequencing project: providing services to taxonomists for standard genome sequencing and annotation.</title>
        <authorList>
            <consortium name="The Broad Institute Genomics Platform"/>
            <consortium name="The Broad Institute Genome Sequencing Center for Infectious Disease"/>
            <person name="Wu L."/>
            <person name="Ma J."/>
        </authorList>
    </citation>
    <scope>NUCLEOTIDE SEQUENCE [LARGE SCALE GENOMIC DNA]</scope>
    <source>
        <strain evidence="12 13">JCM 14545</strain>
    </source>
</reference>
<dbReference type="SUPFAM" id="SSF55874">
    <property type="entry name" value="ATPase domain of HSP90 chaperone/DNA topoisomerase II/histidine kinase"/>
    <property type="match status" value="1"/>
</dbReference>
<dbReference type="EMBL" id="BAAANN010000030">
    <property type="protein sequence ID" value="GAA1978221.1"/>
    <property type="molecule type" value="Genomic_DNA"/>
</dbReference>
<evidence type="ECO:0000313" key="12">
    <source>
        <dbReference type="EMBL" id="GAA1978221.1"/>
    </source>
</evidence>
<keyword evidence="3" id="KW-0597">Phosphoprotein</keyword>
<accession>A0ABN2S0H6</accession>
<comment type="caution">
    <text evidence="12">The sequence shown here is derived from an EMBL/GenBank/DDBJ whole genome shotgun (WGS) entry which is preliminary data.</text>
</comment>
<feature type="transmembrane region" description="Helical" evidence="9">
    <location>
        <begin position="112"/>
        <end position="131"/>
    </location>
</feature>
<dbReference type="PANTHER" id="PTHR24421">
    <property type="entry name" value="NITRATE/NITRITE SENSOR PROTEIN NARX-RELATED"/>
    <property type="match status" value="1"/>
</dbReference>
<feature type="domain" description="Signal transduction histidine kinase subgroup 3 dimerisation and phosphoacceptor" evidence="11">
    <location>
        <begin position="187"/>
        <end position="255"/>
    </location>
</feature>
<dbReference type="InterPro" id="IPR011712">
    <property type="entry name" value="Sig_transdc_His_kin_sub3_dim/P"/>
</dbReference>
<dbReference type="GO" id="GO:0016301">
    <property type="term" value="F:kinase activity"/>
    <property type="evidence" value="ECO:0007669"/>
    <property type="project" value="UniProtKB-KW"/>
</dbReference>